<keyword evidence="6" id="KW-0489">Methyltransferase</keyword>
<dbReference type="RefSeq" id="WP_120354597.1">
    <property type="nucleotide sequence ID" value="NZ_RAQO01000005.1"/>
</dbReference>
<dbReference type="InterPro" id="IPR007318">
    <property type="entry name" value="Phopholipid_MeTrfase"/>
</dbReference>
<keyword evidence="2 5" id="KW-0812">Transmembrane</keyword>
<dbReference type="Gene3D" id="1.20.120.1630">
    <property type="match status" value="1"/>
</dbReference>
<keyword evidence="3 5" id="KW-1133">Transmembrane helix</keyword>
<keyword evidence="4 5" id="KW-0472">Membrane</keyword>
<name>A0A420ECX1_9ALTE</name>
<keyword evidence="6" id="KW-0808">Transferase</keyword>
<dbReference type="GO" id="GO:0032259">
    <property type="term" value="P:methylation"/>
    <property type="evidence" value="ECO:0007669"/>
    <property type="project" value="UniProtKB-KW"/>
</dbReference>
<accession>A0A420ECX1</accession>
<protein>
    <submittedName>
        <fullName evidence="6">Isoprenylcysteine carboxylmethyltransferase family protein</fullName>
    </submittedName>
</protein>
<feature type="transmembrane region" description="Helical" evidence="5">
    <location>
        <begin position="43"/>
        <end position="63"/>
    </location>
</feature>
<dbReference type="EMBL" id="RAQO01000005">
    <property type="protein sequence ID" value="RKF18518.1"/>
    <property type="molecule type" value="Genomic_DNA"/>
</dbReference>
<proteinExistence type="predicted"/>
<comment type="subcellular location">
    <subcellularLocation>
        <location evidence="1">Endomembrane system</location>
        <topology evidence="1">Multi-pass membrane protein</topology>
    </subcellularLocation>
</comment>
<dbReference type="PANTHER" id="PTHR12714:SF24">
    <property type="entry name" value="SLR1182 PROTEIN"/>
    <property type="match status" value="1"/>
</dbReference>
<comment type="caution">
    <text evidence="6">The sequence shown here is derived from an EMBL/GenBank/DDBJ whole genome shotgun (WGS) entry which is preliminary data.</text>
</comment>
<dbReference type="GO" id="GO:0012505">
    <property type="term" value="C:endomembrane system"/>
    <property type="evidence" value="ECO:0007669"/>
    <property type="project" value="UniProtKB-SubCell"/>
</dbReference>
<evidence type="ECO:0000256" key="1">
    <source>
        <dbReference type="ARBA" id="ARBA00004127"/>
    </source>
</evidence>
<dbReference type="Pfam" id="PF04191">
    <property type="entry name" value="PEMT"/>
    <property type="match status" value="1"/>
</dbReference>
<sequence>MSPQHRLDLKIPPLVLVMITAVLMFIAAQNLPDLSLNSSLRLLIFVLLLGLSLLIMAAAAASFRQAKTTLDPRYPEKSQQLVQSGVFAYSRNPIYVAMLLALIAWGILLDNGFSLALCPLFIFYMNRFQIQIEEAHLADKFGPSFTSYCNTVRRWI</sequence>
<evidence type="ECO:0000256" key="3">
    <source>
        <dbReference type="ARBA" id="ARBA00022989"/>
    </source>
</evidence>
<dbReference type="AlphaFoldDB" id="A0A420ECX1"/>
<dbReference type="Proteomes" id="UP000286482">
    <property type="component" value="Unassembled WGS sequence"/>
</dbReference>
<evidence type="ECO:0000313" key="6">
    <source>
        <dbReference type="EMBL" id="RKF18518.1"/>
    </source>
</evidence>
<dbReference type="PANTHER" id="PTHR12714">
    <property type="entry name" value="PROTEIN-S ISOPRENYLCYSTEINE O-METHYLTRANSFERASE"/>
    <property type="match status" value="1"/>
</dbReference>
<feature type="transmembrane region" description="Helical" evidence="5">
    <location>
        <begin position="12"/>
        <end position="31"/>
    </location>
</feature>
<evidence type="ECO:0000256" key="5">
    <source>
        <dbReference type="SAM" id="Phobius"/>
    </source>
</evidence>
<dbReference type="OrthoDB" id="9811969at2"/>
<evidence type="ECO:0000313" key="7">
    <source>
        <dbReference type="Proteomes" id="UP000286482"/>
    </source>
</evidence>
<dbReference type="GO" id="GO:0008168">
    <property type="term" value="F:methyltransferase activity"/>
    <property type="evidence" value="ECO:0007669"/>
    <property type="project" value="UniProtKB-KW"/>
</dbReference>
<reference evidence="6 7" key="1">
    <citation type="submission" date="2018-09" db="EMBL/GenBank/DDBJ databases">
        <authorList>
            <person name="Wang Z."/>
        </authorList>
    </citation>
    <scope>NUCLEOTIDE SEQUENCE [LARGE SCALE GENOMIC DNA]</scope>
    <source>
        <strain evidence="6 7">ALS 81</strain>
    </source>
</reference>
<evidence type="ECO:0000256" key="4">
    <source>
        <dbReference type="ARBA" id="ARBA00023136"/>
    </source>
</evidence>
<gene>
    <name evidence="6" type="ORF">DBZ36_08905</name>
</gene>
<organism evidence="6 7">
    <name type="scientific">Alginatibacterium sediminis</name>
    <dbReference type="NCBI Taxonomy" id="2164068"/>
    <lineage>
        <taxon>Bacteria</taxon>
        <taxon>Pseudomonadati</taxon>
        <taxon>Pseudomonadota</taxon>
        <taxon>Gammaproteobacteria</taxon>
        <taxon>Alteromonadales</taxon>
        <taxon>Alteromonadaceae</taxon>
        <taxon>Alginatibacterium</taxon>
    </lineage>
</organism>
<evidence type="ECO:0000256" key="2">
    <source>
        <dbReference type="ARBA" id="ARBA00022692"/>
    </source>
</evidence>
<feature type="transmembrane region" description="Helical" evidence="5">
    <location>
        <begin position="94"/>
        <end position="124"/>
    </location>
</feature>
<keyword evidence="7" id="KW-1185">Reference proteome</keyword>